<dbReference type="Proteomes" id="UP001500212">
    <property type="component" value="Unassembled WGS sequence"/>
</dbReference>
<feature type="region of interest" description="Disordered" evidence="1">
    <location>
        <begin position="47"/>
        <end position="66"/>
    </location>
</feature>
<keyword evidence="3" id="KW-1185">Reference proteome</keyword>
<proteinExistence type="predicted"/>
<feature type="compositionally biased region" description="Basic and acidic residues" evidence="1">
    <location>
        <begin position="56"/>
        <end position="66"/>
    </location>
</feature>
<evidence type="ECO:0000256" key="1">
    <source>
        <dbReference type="SAM" id="MobiDB-lite"/>
    </source>
</evidence>
<accession>A0ABP8U1E9</accession>
<organism evidence="2 3">
    <name type="scientific">Actinoallomurus liliacearum</name>
    <dbReference type="NCBI Taxonomy" id="1080073"/>
    <lineage>
        <taxon>Bacteria</taxon>
        <taxon>Bacillati</taxon>
        <taxon>Actinomycetota</taxon>
        <taxon>Actinomycetes</taxon>
        <taxon>Streptosporangiales</taxon>
        <taxon>Thermomonosporaceae</taxon>
        <taxon>Actinoallomurus</taxon>
    </lineage>
</organism>
<name>A0ABP8U1E9_9ACTN</name>
<reference evidence="3" key="1">
    <citation type="journal article" date="2019" name="Int. J. Syst. Evol. Microbiol.">
        <title>The Global Catalogue of Microorganisms (GCM) 10K type strain sequencing project: providing services to taxonomists for standard genome sequencing and annotation.</title>
        <authorList>
            <consortium name="The Broad Institute Genomics Platform"/>
            <consortium name="The Broad Institute Genome Sequencing Center for Infectious Disease"/>
            <person name="Wu L."/>
            <person name="Ma J."/>
        </authorList>
    </citation>
    <scope>NUCLEOTIDE SEQUENCE [LARGE SCALE GENOMIC DNA]</scope>
    <source>
        <strain evidence="3">JCM 17938</strain>
    </source>
</reference>
<gene>
    <name evidence="2" type="ORF">GCM10023195_86110</name>
</gene>
<protein>
    <recommendedName>
        <fullName evidence="4">Transcriptional regulator</fullName>
    </recommendedName>
</protein>
<dbReference type="RefSeq" id="WP_345367215.1">
    <property type="nucleotide sequence ID" value="NZ_BAABHJ010000040.1"/>
</dbReference>
<evidence type="ECO:0000313" key="2">
    <source>
        <dbReference type="EMBL" id="GAA4619074.1"/>
    </source>
</evidence>
<sequence length="66" mass="7352">MRIDVARAYAQRRQVDKALAALRPAEEITPGQIRAHPLARRLVSDLMTMQNPPSTDSREIARSVGV</sequence>
<dbReference type="EMBL" id="BAABHJ010000040">
    <property type="protein sequence ID" value="GAA4619074.1"/>
    <property type="molecule type" value="Genomic_DNA"/>
</dbReference>
<evidence type="ECO:0000313" key="3">
    <source>
        <dbReference type="Proteomes" id="UP001500212"/>
    </source>
</evidence>
<evidence type="ECO:0008006" key="4">
    <source>
        <dbReference type="Google" id="ProtNLM"/>
    </source>
</evidence>
<comment type="caution">
    <text evidence="2">The sequence shown here is derived from an EMBL/GenBank/DDBJ whole genome shotgun (WGS) entry which is preliminary data.</text>
</comment>